<dbReference type="GO" id="GO:0006006">
    <property type="term" value="P:glucose metabolic process"/>
    <property type="evidence" value="ECO:0007669"/>
    <property type="project" value="UniProtKB-KW"/>
</dbReference>
<evidence type="ECO:0000256" key="2">
    <source>
        <dbReference type="ARBA" id="ARBA00022526"/>
    </source>
</evidence>
<dbReference type="FunFam" id="2.130.10.10:FF:000306">
    <property type="entry name" value="3-carboxymuconate cyclase"/>
    <property type="match status" value="1"/>
</dbReference>
<keyword evidence="2" id="KW-0313">Glucose metabolism</keyword>
<dbReference type="PANTHER" id="PTHR30344:SF1">
    <property type="entry name" value="6-PHOSPHOGLUCONOLACTONASE"/>
    <property type="match status" value="1"/>
</dbReference>
<dbReference type="InterPro" id="IPR015943">
    <property type="entry name" value="WD40/YVTN_repeat-like_dom_sf"/>
</dbReference>
<dbReference type="InterPro" id="IPR011048">
    <property type="entry name" value="Haem_d1_sf"/>
</dbReference>
<comment type="caution">
    <text evidence="4">The sequence shown here is derived from an EMBL/GenBank/DDBJ whole genome shotgun (WGS) entry which is preliminary data.</text>
</comment>
<dbReference type="PANTHER" id="PTHR30344">
    <property type="entry name" value="6-PHOSPHOGLUCONOLACTONASE-RELATED"/>
    <property type="match status" value="1"/>
</dbReference>
<dbReference type="Proteomes" id="UP000253562">
    <property type="component" value="Unassembled WGS sequence"/>
</dbReference>
<reference evidence="4 5" key="1">
    <citation type="submission" date="2018-07" db="EMBL/GenBank/DDBJ databases">
        <title>Comparative genomes isolates from brazilian mangrove.</title>
        <authorList>
            <person name="De Araujo J.E."/>
            <person name="Taketani R.G."/>
            <person name="Silva M.C.P."/>
            <person name="Lourenco M.V."/>
            <person name="Oliveira V.M."/>
            <person name="Andreote F.D."/>
        </authorList>
    </citation>
    <scope>NUCLEOTIDE SEQUENCE [LARGE SCALE GENOMIC DNA]</scope>
    <source>
        <strain evidence="4 5">HEX PRIS-MGV</strain>
    </source>
</reference>
<dbReference type="EMBL" id="QPEX01000011">
    <property type="protein sequence ID" value="RCS52637.1"/>
    <property type="molecule type" value="Genomic_DNA"/>
</dbReference>
<dbReference type="InterPro" id="IPR050282">
    <property type="entry name" value="Cycloisomerase_2"/>
</dbReference>
<evidence type="ECO:0000256" key="1">
    <source>
        <dbReference type="ARBA" id="ARBA00005564"/>
    </source>
</evidence>
<dbReference type="InterPro" id="IPR019405">
    <property type="entry name" value="Lactonase_7-beta_prop"/>
</dbReference>
<organism evidence="4 5">
    <name type="scientific">Bremerella cremea</name>
    <dbReference type="NCBI Taxonomy" id="1031537"/>
    <lineage>
        <taxon>Bacteria</taxon>
        <taxon>Pseudomonadati</taxon>
        <taxon>Planctomycetota</taxon>
        <taxon>Planctomycetia</taxon>
        <taxon>Pirellulales</taxon>
        <taxon>Pirellulaceae</taxon>
        <taxon>Bremerella</taxon>
    </lineage>
</organism>
<dbReference type="GO" id="GO:0017057">
    <property type="term" value="F:6-phosphogluconolactonase activity"/>
    <property type="evidence" value="ECO:0007669"/>
    <property type="project" value="TreeGrafter"/>
</dbReference>
<dbReference type="SUPFAM" id="SSF51004">
    <property type="entry name" value="C-terminal (heme d1) domain of cytochrome cd1-nitrite reductase"/>
    <property type="match status" value="1"/>
</dbReference>
<accession>A0A368KSJ5</accession>
<proteinExistence type="inferred from homology"/>
<feature type="region of interest" description="Disordered" evidence="3">
    <location>
        <begin position="17"/>
        <end position="43"/>
    </location>
</feature>
<name>A0A368KSJ5_9BACT</name>
<feature type="compositionally biased region" description="Basic and acidic residues" evidence="3">
    <location>
        <begin position="24"/>
        <end position="39"/>
    </location>
</feature>
<comment type="similarity">
    <text evidence="1">Belongs to the cycloisomerase 2 family.</text>
</comment>
<keyword evidence="2" id="KW-0119">Carbohydrate metabolism</keyword>
<gene>
    <name evidence="4" type="ORF">DTL42_07300</name>
</gene>
<dbReference type="Pfam" id="PF10282">
    <property type="entry name" value="Lactonase"/>
    <property type="match status" value="1"/>
</dbReference>
<evidence type="ECO:0000313" key="4">
    <source>
        <dbReference type="EMBL" id="RCS52637.1"/>
    </source>
</evidence>
<evidence type="ECO:0000256" key="3">
    <source>
        <dbReference type="SAM" id="MobiDB-lite"/>
    </source>
</evidence>
<evidence type="ECO:0000313" key="5">
    <source>
        <dbReference type="Proteomes" id="UP000253562"/>
    </source>
</evidence>
<sequence length="429" mass="46116">MATKVGFLRFSHSGSLRTSQIGRNRGDEKKDKRDYDRGITPRPGAPTMISSKLVLSALALCSLLPLGSLANAQDSSQPFYIGTYTKGDSQGIYLSSLNLEDGSLSQPVLAAELDNPSFLTINGDHTHLYAVGEVSNFKDKASGAVSAFAINEDGTLKLLNQEASGGRGPCHILLGPDEKTVLVANYGGGSFASLPVTEDGKLKPAASVMQQVGSSIDKSRQQGPHAHGMYLVPGTKLALGVDLGVDKVMIYDVTDEGELKPHDPAFIEIKPGSGPRHLATNQAGDKIYVLNEMASTVDVFEFDPQTGNSKHVQKLSTLPEDFDGSNTTAEIFLHPNGKWLYCSNRGHNSVAVFDVDQETGKLTFVEHVSSMGETPRSFQIAPQGKHLLIANQNSGNIVVYEINQENGTLKSNGHQIDVPDPCCIDFRFD</sequence>
<dbReference type="GO" id="GO:0005829">
    <property type="term" value="C:cytosol"/>
    <property type="evidence" value="ECO:0007669"/>
    <property type="project" value="TreeGrafter"/>
</dbReference>
<protein>
    <submittedName>
        <fullName evidence="4">Lactonase family protein</fullName>
    </submittedName>
</protein>
<dbReference type="Gene3D" id="2.130.10.10">
    <property type="entry name" value="YVTN repeat-like/Quinoprotein amine dehydrogenase"/>
    <property type="match status" value="1"/>
</dbReference>
<dbReference type="AlphaFoldDB" id="A0A368KSJ5"/>